<accession>A0A4R1S6Y3</accession>
<keyword evidence="1" id="KW-1133">Transmembrane helix</keyword>
<evidence type="ECO:0000313" key="2">
    <source>
        <dbReference type="EMBL" id="TCL75115.1"/>
    </source>
</evidence>
<keyword evidence="1" id="KW-0812">Transmembrane</keyword>
<feature type="transmembrane region" description="Helical" evidence="1">
    <location>
        <begin position="129"/>
        <end position="149"/>
    </location>
</feature>
<dbReference type="Proteomes" id="UP000295008">
    <property type="component" value="Unassembled WGS sequence"/>
</dbReference>
<feature type="transmembrane region" description="Helical" evidence="1">
    <location>
        <begin position="252"/>
        <end position="274"/>
    </location>
</feature>
<keyword evidence="1" id="KW-0472">Membrane</keyword>
<reference evidence="2 3" key="1">
    <citation type="submission" date="2019-03" db="EMBL/GenBank/DDBJ databases">
        <title>Genomic Encyclopedia of Type Strains, Phase IV (KMG-IV): sequencing the most valuable type-strain genomes for metagenomic binning, comparative biology and taxonomic classification.</title>
        <authorList>
            <person name="Goeker M."/>
        </authorList>
    </citation>
    <scope>NUCLEOTIDE SEQUENCE [LARGE SCALE GENOMIC DNA]</scope>
    <source>
        <strain evidence="2 3">LX-B</strain>
    </source>
</reference>
<feature type="transmembrane region" description="Helical" evidence="1">
    <location>
        <begin position="7"/>
        <end position="26"/>
    </location>
</feature>
<comment type="caution">
    <text evidence="2">The sequence shown here is derived from an EMBL/GenBank/DDBJ whole genome shotgun (WGS) entry which is preliminary data.</text>
</comment>
<sequence>MAHRNPDWAFLIFIAAALLVIAFYALKINQRVTIRCLLSLEGFDSYHHFWYYFRQAIRLMKANRWLFFLPFSFFAFDKLIQTGFFIYTKWQITRLYQGANPIGLEDRLPITFKDILGAVFGGINSVDGFYWSFSGKLVFIGALICLVAYRPLIARLQKEGLPNVEGLAKTLRIVLVALAAMILPLLIGIFGRNRELGFAAGNWALSIIRFVALIISTVIETFVLLRMKGLIIGDQAAVKARIHQTAMVAKRLLFLNLWLVMPSLMRDLILYYQTMLQFLPAKSSFPTLQWLLPFFNNIAPAIVVLTLGAPVFLITNNLTVVESFIRGLNFIRLHFVKYLLFIGAGSAVLFIPRFLNLILSRATPPLNDFKYFGGVILDGFDLLLQVLLGIALFCFIVQPENRDIEERSLSGANQETVA</sequence>
<dbReference type="RefSeq" id="WP_132012805.1">
    <property type="nucleotide sequence ID" value="NZ_SLUN01000003.1"/>
</dbReference>
<keyword evidence="3" id="KW-1185">Reference proteome</keyword>
<feature type="transmembrane region" description="Helical" evidence="1">
    <location>
        <begin position="335"/>
        <end position="355"/>
    </location>
</feature>
<dbReference type="AlphaFoldDB" id="A0A4R1S6Y3"/>
<name>A0A4R1S6Y3_HYDET</name>
<protein>
    <submittedName>
        <fullName evidence="2">Uncharacterized protein</fullName>
    </submittedName>
</protein>
<dbReference type="EMBL" id="SLUN01000003">
    <property type="protein sequence ID" value="TCL75115.1"/>
    <property type="molecule type" value="Genomic_DNA"/>
</dbReference>
<feature type="transmembrane region" description="Helical" evidence="1">
    <location>
        <begin position="203"/>
        <end position="225"/>
    </location>
</feature>
<gene>
    <name evidence="2" type="ORF">EDC14_100346</name>
</gene>
<evidence type="ECO:0000313" key="3">
    <source>
        <dbReference type="Proteomes" id="UP000295008"/>
    </source>
</evidence>
<evidence type="ECO:0000256" key="1">
    <source>
        <dbReference type="SAM" id="Phobius"/>
    </source>
</evidence>
<feature type="transmembrane region" description="Helical" evidence="1">
    <location>
        <begin position="375"/>
        <end position="397"/>
    </location>
</feature>
<organism evidence="2 3">
    <name type="scientific">Hydrogenispora ethanolica</name>
    <dbReference type="NCBI Taxonomy" id="1082276"/>
    <lineage>
        <taxon>Bacteria</taxon>
        <taxon>Bacillati</taxon>
        <taxon>Bacillota</taxon>
        <taxon>Hydrogenispora</taxon>
    </lineage>
</organism>
<feature type="transmembrane region" description="Helical" evidence="1">
    <location>
        <begin position="294"/>
        <end position="314"/>
    </location>
</feature>
<feature type="transmembrane region" description="Helical" evidence="1">
    <location>
        <begin position="170"/>
        <end position="191"/>
    </location>
</feature>
<feature type="transmembrane region" description="Helical" evidence="1">
    <location>
        <begin position="65"/>
        <end position="87"/>
    </location>
</feature>
<proteinExistence type="predicted"/>